<evidence type="ECO:0000313" key="2">
    <source>
        <dbReference type="Proteomes" id="UP000075809"/>
    </source>
</evidence>
<name>A0A151WQN8_9HYME</name>
<sequence>VASWLPIVLYTTKADVRADLKVDLKKSLLAKYEPKENLSFLAPPKINKQIRPNLSTMSAVVITRDSHQSQFQLEVRSSLNTLASGFSDLFKLGSLQASPEGKAAMSKIAEGIRQLADHHYDLSKTRRAFIVPLLNFLGKMASDSALVDDLLFGSNFTEEVNAAQTMKKVANRMAKKAQ</sequence>
<dbReference type="AlphaFoldDB" id="A0A151WQN8"/>
<keyword evidence="2" id="KW-1185">Reference proteome</keyword>
<accession>A0A151WQN8</accession>
<dbReference type="EMBL" id="KQ982829">
    <property type="protein sequence ID" value="KYQ50118.1"/>
    <property type="molecule type" value="Genomic_DNA"/>
</dbReference>
<protein>
    <submittedName>
        <fullName evidence="1">Uncharacterized protein</fullName>
    </submittedName>
</protein>
<reference evidence="1 2" key="1">
    <citation type="submission" date="2015-09" db="EMBL/GenBank/DDBJ databases">
        <title>Trachymyrmex zeteki WGS genome.</title>
        <authorList>
            <person name="Nygaard S."/>
            <person name="Hu H."/>
            <person name="Boomsma J."/>
            <person name="Zhang G."/>
        </authorList>
    </citation>
    <scope>NUCLEOTIDE SEQUENCE [LARGE SCALE GENOMIC DNA]</scope>
    <source>
        <strain evidence="1">Tzet28-1</strain>
        <tissue evidence="1">Whole body</tissue>
    </source>
</reference>
<gene>
    <name evidence="1" type="ORF">ALC60_10811</name>
</gene>
<proteinExistence type="predicted"/>
<evidence type="ECO:0000313" key="1">
    <source>
        <dbReference type="EMBL" id="KYQ50118.1"/>
    </source>
</evidence>
<organism evidence="1 2">
    <name type="scientific">Mycetomoellerius zeteki</name>
    <dbReference type="NCBI Taxonomy" id="64791"/>
    <lineage>
        <taxon>Eukaryota</taxon>
        <taxon>Metazoa</taxon>
        <taxon>Ecdysozoa</taxon>
        <taxon>Arthropoda</taxon>
        <taxon>Hexapoda</taxon>
        <taxon>Insecta</taxon>
        <taxon>Pterygota</taxon>
        <taxon>Neoptera</taxon>
        <taxon>Endopterygota</taxon>
        <taxon>Hymenoptera</taxon>
        <taxon>Apocrita</taxon>
        <taxon>Aculeata</taxon>
        <taxon>Formicoidea</taxon>
        <taxon>Formicidae</taxon>
        <taxon>Myrmicinae</taxon>
        <taxon>Mycetomoellerius</taxon>
    </lineage>
</organism>
<dbReference type="Proteomes" id="UP000075809">
    <property type="component" value="Unassembled WGS sequence"/>
</dbReference>
<feature type="non-terminal residue" evidence="1">
    <location>
        <position position="1"/>
    </location>
</feature>
<dbReference type="STRING" id="64791.A0A151WQN8"/>